<dbReference type="NCBIfam" id="TIGR03083">
    <property type="entry name" value="maleylpyruvate isomerase family mycothiol-dependent enzyme"/>
    <property type="match status" value="1"/>
</dbReference>
<evidence type="ECO:0000313" key="2">
    <source>
        <dbReference type="EMBL" id="NKY36452.1"/>
    </source>
</evidence>
<reference evidence="2 3" key="1">
    <citation type="submission" date="2020-04" db="EMBL/GenBank/DDBJ databases">
        <title>MicrobeNet Type strains.</title>
        <authorList>
            <person name="Nicholson A.C."/>
        </authorList>
    </citation>
    <scope>NUCLEOTIDE SEQUENCE [LARGE SCALE GENOMIC DNA]</scope>
    <source>
        <strain evidence="2 3">DSM 45078</strain>
    </source>
</reference>
<dbReference type="GO" id="GO:0016853">
    <property type="term" value="F:isomerase activity"/>
    <property type="evidence" value="ECO:0007669"/>
    <property type="project" value="UniProtKB-KW"/>
</dbReference>
<dbReference type="Pfam" id="PF11716">
    <property type="entry name" value="MDMPI_N"/>
    <property type="match status" value="1"/>
</dbReference>
<dbReference type="SUPFAM" id="SSF109854">
    <property type="entry name" value="DinB/YfiT-like putative metalloenzymes"/>
    <property type="match status" value="1"/>
</dbReference>
<comment type="caution">
    <text evidence="2">The sequence shown here is derived from an EMBL/GenBank/DDBJ whole genome shotgun (WGS) entry which is preliminary data.</text>
</comment>
<dbReference type="GO" id="GO:0046872">
    <property type="term" value="F:metal ion binding"/>
    <property type="evidence" value="ECO:0007669"/>
    <property type="project" value="InterPro"/>
</dbReference>
<feature type="domain" description="Mycothiol-dependent maleylpyruvate isomerase metal-binding" evidence="1">
    <location>
        <begin position="8"/>
        <end position="62"/>
    </location>
</feature>
<proteinExistence type="predicted"/>
<evidence type="ECO:0000259" key="1">
    <source>
        <dbReference type="Pfam" id="PF11716"/>
    </source>
</evidence>
<dbReference type="AlphaFoldDB" id="A0A846XKC0"/>
<organism evidence="2 3">
    <name type="scientific">Nocardia speluncae</name>
    <dbReference type="NCBI Taxonomy" id="419477"/>
    <lineage>
        <taxon>Bacteria</taxon>
        <taxon>Bacillati</taxon>
        <taxon>Actinomycetota</taxon>
        <taxon>Actinomycetes</taxon>
        <taxon>Mycobacteriales</taxon>
        <taxon>Nocardiaceae</taxon>
        <taxon>Nocardia</taxon>
    </lineage>
</organism>
<sequence length="209" mass="22610">MDVRALARDEREELADLVATLSVGEWNQPSLCASWRVREVVAHVLAYGQLTPRRAAAQLAQGQFLEAINATGVAKYSSSTPERLAGLIRLNLQPIGLTAGFGGRVALVEAMIHQQDIRRPLGLPRSIPPRRLHVALSFTRYAPLIRGAWGTRGVRLEASDLAWAHGTGPIVTGPGESLLMAMAGRPAALDDLSGPGKPRLARLLTQRYE</sequence>
<keyword evidence="2" id="KW-0413">Isomerase</keyword>
<keyword evidence="3" id="KW-1185">Reference proteome</keyword>
<name>A0A846XKC0_9NOCA</name>
<dbReference type="Proteomes" id="UP000565715">
    <property type="component" value="Unassembled WGS sequence"/>
</dbReference>
<dbReference type="InterPro" id="IPR034660">
    <property type="entry name" value="DinB/YfiT-like"/>
</dbReference>
<protein>
    <submittedName>
        <fullName evidence="2">Maleylpyruvate isomerase family mycothiol-dependent enzyme</fullName>
    </submittedName>
</protein>
<gene>
    <name evidence="2" type="ORF">HGA13_25780</name>
</gene>
<dbReference type="EMBL" id="JAAXOO010000007">
    <property type="protein sequence ID" value="NKY36452.1"/>
    <property type="molecule type" value="Genomic_DNA"/>
</dbReference>
<keyword evidence="2" id="KW-0670">Pyruvate</keyword>
<evidence type="ECO:0000313" key="3">
    <source>
        <dbReference type="Proteomes" id="UP000565715"/>
    </source>
</evidence>
<dbReference type="RefSeq" id="WP_068038334.1">
    <property type="nucleotide sequence ID" value="NZ_JAAXOO010000007.1"/>
</dbReference>
<dbReference type="Gene3D" id="1.20.120.450">
    <property type="entry name" value="dinb family like domain"/>
    <property type="match status" value="1"/>
</dbReference>
<dbReference type="InterPro" id="IPR024344">
    <property type="entry name" value="MDMPI_metal-binding"/>
</dbReference>
<dbReference type="InterPro" id="IPR017517">
    <property type="entry name" value="Maleyloyr_isom"/>
</dbReference>
<accession>A0A846XKC0</accession>